<accession>A0A166FUG8</accession>
<dbReference type="GO" id="GO:0016705">
    <property type="term" value="F:oxidoreductase activity, acting on paired donors, with incorporation or reduction of molecular oxygen"/>
    <property type="evidence" value="ECO:0007669"/>
    <property type="project" value="InterPro"/>
</dbReference>
<dbReference type="InterPro" id="IPR001128">
    <property type="entry name" value="Cyt_P450"/>
</dbReference>
<dbReference type="Proteomes" id="UP000076532">
    <property type="component" value="Unassembled WGS sequence"/>
</dbReference>
<proteinExistence type="predicted"/>
<dbReference type="InterPro" id="IPR036396">
    <property type="entry name" value="Cyt_P450_sf"/>
</dbReference>
<dbReference type="EMBL" id="KV417585">
    <property type="protein sequence ID" value="KZP17174.1"/>
    <property type="molecule type" value="Genomic_DNA"/>
</dbReference>
<dbReference type="Pfam" id="PF00067">
    <property type="entry name" value="p450"/>
    <property type="match status" value="1"/>
</dbReference>
<dbReference type="GO" id="GO:0005506">
    <property type="term" value="F:iron ion binding"/>
    <property type="evidence" value="ECO:0007669"/>
    <property type="project" value="InterPro"/>
</dbReference>
<gene>
    <name evidence="1" type="ORF">FIBSPDRAFT_957353</name>
</gene>
<reference evidence="1 2" key="1">
    <citation type="journal article" date="2016" name="Mol. Biol. Evol.">
        <title>Comparative Genomics of Early-Diverging Mushroom-Forming Fungi Provides Insights into the Origins of Lignocellulose Decay Capabilities.</title>
        <authorList>
            <person name="Nagy L.G."/>
            <person name="Riley R."/>
            <person name="Tritt A."/>
            <person name="Adam C."/>
            <person name="Daum C."/>
            <person name="Floudas D."/>
            <person name="Sun H."/>
            <person name="Yadav J.S."/>
            <person name="Pangilinan J."/>
            <person name="Larsson K.H."/>
            <person name="Matsuura K."/>
            <person name="Barry K."/>
            <person name="Labutti K."/>
            <person name="Kuo R."/>
            <person name="Ohm R.A."/>
            <person name="Bhattacharya S.S."/>
            <person name="Shirouzu T."/>
            <person name="Yoshinaga Y."/>
            <person name="Martin F.M."/>
            <person name="Grigoriev I.V."/>
            <person name="Hibbett D.S."/>
        </authorList>
    </citation>
    <scope>NUCLEOTIDE SEQUENCE [LARGE SCALE GENOMIC DNA]</scope>
    <source>
        <strain evidence="1 2">CBS 109695</strain>
    </source>
</reference>
<dbReference type="Gene3D" id="1.10.630.10">
    <property type="entry name" value="Cytochrome P450"/>
    <property type="match status" value="1"/>
</dbReference>
<evidence type="ECO:0000313" key="2">
    <source>
        <dbReference type="Proteomes" id="UP000076532"/>
    </source>
</evidence>
<dbReference type="STRING" id="436010.A0A166FUG8"/>
<evidence type="ECO:0000313" key="1">
    <source>
        <dbReference type="EMBL" id="KZP17174.1"/>
    </source>
</evidence>
<protein>
    <recommendedName>
        <fullName evidence="3">Cytochrome P450</fullName>
    </recommendedName>
</protein>
<dbReference type="AlphaFoldDB" id="A0A166FUG8"/>
<name>A0A166FUG8_9AGAM</name>
<evidence type="ECO:0008006" key="3">
    <source>
        <dbReference type="Google" id="ProtNLM"/>
    </source>
</evidence>
<dbReference type="OrthoDB" id="1470350at2759"/>
<dbReference type="SUPFAM" id="SSF48264">
    <property type="entry name" value="Cytochrome P450"/>
    <property type="match status" value="1"/>
</dbReference>
<dbReference type="GO" id="GO:0020037">
    <property type="term" value="F:heme binding"/>
    <property type="evidence" value="ECO:0007669"/>
    <property type="project" value="InterPro"/>
</dbReference>
<keyword evidence="2" id="KW-1185">Reference proteome</keyword>
<dbReference type="GO" id="GO:0004497">
    <property type="term" value="F:monooxygenase activity"/>
    <property type="evidence" value="ECO:0007669"/>
    <property type="project" value="InterPro"/>
</dbReference>
<sequence length="93" mass="10282">MAASSPRFPSKGQVFYTWYVLTNKRADVWDADGPQFSPDHWLHNLQSGADGELKGAALWGQMLTFFGGPRICIGYKFALTEMKAITVTVNGVI</sequence>
<organism evidence="1 2">
    <name type="scientific">Athelia psychrophila</name>
    <dbReference type="NCBI Taxonomy" id="1759441"/>
    <lineage>
        <taxon>Eukaryota</taxon>
        <taxon>Fungi</taxon>
        <taxon>Dikarya</taxon>
        <taxon>Basidiomycota</taxon>
        <taxon>Agaricomycotina</taxon>
        <taxon>Agaricomycetes</taxon>
        <taxon>Agaricomycetidae</taxon>
        <taxon>Atheliales</taxon>
        <taxon>Atheliaceae</taxon>
        <taxon>Athelia</taxon>
    </lineage>
</organism>